<dbReference type="Pfam" id="PF06477">
    <property type="entry name" value="DUF1091"/>
    <property type="match status" value="1"/>
</dbReference>
<reference evidence="1 2" key="1">
    <citation type="submission" date="2020-04" db="EMBL/GenBank/DDBJ databases">
        <authorList>
            <person name="Wallbank WR R."/>
            <person name="Pardo Diaz C."/>
            <person name="Kozak K."/>
            <person name="Martin S."/>
            <person name="Jiggins C."/>
            <person name="Moest M."/>
            <person name="Warren A I."/>
            <person name="Byers J.R.P. K."/>
            <person name="Montejo-Kovacevich G."/>
            <person name="Yen C E."/>
        </authorList>
    </citation>
    <scope>NUCLEOTIDE SEQUENCE [LARGE SCALE GENOMIC DNA]</scope>
</reference>
<evidence type="ECO:0000313" key="2">
    <source>
        <dbReference type="Proteomes" id="UP000494256"/>
    </source>
</evidence>
<dbReference type="AlphaFoldDB" id="A0A8S1APY1"/>
<sequence length="176" mass="20223">MKSPRFLYPAWRCIAAAYAAGLTAAHAGQIKKLDQAGAVVKFCDPEYIINCKAITRRRRRQEPYLTNLTATTLQPFYNNVTIVVSFNPEKYGDMFTLKIKMCDMIKVKWLEQYLSKYSDVPITCPVPAGSYNIFNMEFPPKNFPMPLPNEDINLRLLMEVTETKHLISHCEIKLHS</sequence>
<organism evidence="1 2">
    <name type="scientific">Arctia plantaginis</name>
    <name type="common">Wood tiger moth</name>
    <name type="synonym">Phalaena plantaginis</name>
    <dbReference type="NCBI Taxonomy" id="874455"/>
    <lineage>
        <taxon>Eukaryota</taxon>
        <taxon>Metazoa</taxon>
        <taxon>Ecdysozoa</taxon>
        <taxon>Arthropoda</taxon>
        <taxon>Hexapoda</taxon>
        <taxon>Insecta</taxon>
        <taxon>Pterygota</taxon>
        <taxon>Neoptera</taxon>
        <taxon>Endopterygota</taxon>
        <taxon>Lepidoptera</taxon>
        <taxon>Glossata</taxon>
        <taxon>Ditrysia</taxon>
        <taxon>Noctuoidea</taxon>
        <taxon>Erebidae</taxon>
        <taxon>Arctiinae</taxon>
        <taxon>Arctia</taxon>
    </lineage>
</organism>
<gene>
    <name evidence="1" type="ORF">APLA_LOCUS13953</name>
</gene>
<protein>
    <submittedName>
        <fullName evidence="1">Uncharacterized protein</fullName>
    </submittedName>
</protein>
<dbReference type="EMBL" id="CADEBD010000364">
    <property type="protein sequence ID" value="CAB3252157.1"/>
    <property type="molecule type" value="Genomic_DNA"/>
</dbReference>
<dbReference type="OrthoDB" id="9451254at2759"/>
<accession>A0A8S1APY1</accession>
<proteinExistence type="predicted"/>
<dbReference type="Proteomes" id="UP000494256">
    <property type="component" value="Unassembled WGS sequence"/>
</dbReference>
<name>A0A8S1APY1_ARCPL</name>
<evidence type="ECO:0000313" key="1">
    <source>
        <dbReference type="EMBL" id="CAB3252157.1"/>
    </source>
</evidence>
<comment type="caution">
    <text evidence="1">The sequence shown here is derived from an EMBL/GenBank/DDBJ whole genome shotgun (WGS) entry which is preliminary data.</text>
</comment>
<dbReference type="InterPro" id="IPR010512">
    <property type="entry name" value="DUF1091"/>
</dbReference>